<name>A0A6N3D2A0_CLOSY</name>
<dbReference type="RefSeq" id="WP_021641336.1">
    <property type="nucleotide sequence ID" value="NZ_CACRUA010000020.1"/>
</dbReference>
<evidence type="ECO:0000313" key="2">
    <source>
        <dbReference type="EMBL" id="VYU20881.1"/>
    </source>
</evidence>
<evidence type="ECO:0000256" key="1">
    <source>
        <dbReference type="SAM" id="SignalP"/>
    </source>
</evidence>
<keyword evidence="1" id="KW-0732">Signal</keyword>
<proteinExistence type="predicted"/>
<accession>A0A6N3D2A0</accession>
<dbReference type="AlphaFoldDB" id="A0A6N3D2A0"/>
<gene>
    <name evidence="2" type="ORF">CSLFYP84_01589</name>
</gene>
<organism evidence="2">
    <name type="scientific">Clostridium symbiosum</name>
    <name type="common">Bacteroides symbiosus</name>
    <dbReference type="NCBI Taxonomy" id="1512"/>
    <lineage>
        <taxon>Bacteria</taxon>
        <taxon>Bacillati</taxon>
        <taxon>Bacillota</taxon>
        <taxon>Clostridia</taxon>
        <taxon>Lachnospirales</taxon>
        <taxon>Lachnospiraceae</taxon>
        <taxon>Otoolea</taxon>
    </lineage>
</organism>
<protein>
    <submittedName>
        <fullName evidence="2">Uncharacterized protein</fullName>
    </submittedName>
</protein>
<feature type="chain" id="PRO_5038667118" evidence="1">
    <location>
        <begin position="22"/>
        <end position="229"/>
    </location>
</feature>
<dbReference type="EMBL" id="CACRUA010000020">
    <property type="protein sequence ID" value="VYU20881.1"/>
    <property type="molecule type" value="Genomic_DNA"/>
</dbReference>
<feature type="signal peptide" evidence="1">
    <location>
        <begin position="1"/>
        <end position="21"/>
    </location>
</feature>
<sequence length="229" mass="24417">MSKRKRSWMLAAAALTMAASFDIMEITAIASGSTAGRTELSLGVSQMAPEAVSFEVPLYLTMCVAKENGTNTVIVPSESYSIRNPDRNISMAVTGLKVARVDGSDWALVTDFTPDTTNKEIQLSIGGVPLPGLPVGSTQEITVDLTLQDSSFYNYQSKSYKRIGEADPANNSMPLLVEASVPTGYTPVDQASPTAQFRLVYTVSCIDTTGTVMDKDYAGPDKADVIAVP</sequence>
<reference evidence="2" key="1">
    <citation type="submission" date="2019-11" db="EMBL/GenBank/DDBJ databases">
        <authorList>
            <person name="Feng L."/>
        </authorList>
    </citation>
    <scope>NUCLEOTIDE SEQUENCE</scope>
    <source>
        <strain evidence="2">CsymbiosumLFYP84</strain>
    </source>
</reference>